<dbReference type="InterPro" id="IPR013022">
    <property type="entry name" value="Xyl_isomerase-like_TIM-brl"/>
</dbReference>
<dbReference type="Pfam" id="PF01261">
    <property type="entry name" value="AP_endonuc_2"/>
    <property type="match status" value="1"/>
</dbReference>
<dbReference type="GO" id="GO:0046487">
    <property type="term" value="P:glyoxylate metabolic process"/>
    <property type="evidence" value="ECO:0007669"/>
    <property type="project" value="TreeGrafter"/>
</dbReference>
<feature type="active site" description="Proton donor/acceptor" evidence="3">
    <location>
        <position position="240"/>
    </location>
</feature>
<keyword evidence="5" id="KW-0670">Pyruvate</keyword>
<evidence type="ECO:0000256" key="3">
    <source>
        <dbReference type="PIRSR" id="PIRSR006241-50"/>
    </source>
</evidence>
<keyword evidence="1 2" id="KW-0413">Isomerase</keyword>
<dbReference type="AlphaFoldDB" id="A0A372LRT8"/>
<comment type="caution">
    <text evidence="5">The sequence shown here is derived from an EMBL/GenBank/DDBJ whole genome shotgun (WGS) entry which is preliminary data.</text>
</comment>
<dbReference type="InterPro" id="IPR050417">
    <property type="entry name" value="Sugar_Epim/Isomerase"/>
</dbReference>
<dbReference type="Proteomes" id="UP000264541">
    <property type="component" value="Unassembled WGS sequence"/>
</dbReference>
<dbReference type="InterPro" id="IPR026040">
    <property type="entry name" value="HyI-like"/>
</dbReference>
<proteinExistence type="inferred from homology"/>
<dbReference type="GO" id="GO:0008903">
    <property type="term" value="F:hydroxypyruvate isomerase activity"/>
    <property type="evidence" value="ECO:0007669"/>
    <property type="project" value="TreeGrafter"/>
</dbReference>
<evidence type="ECO:0000259" key="4">
    <source>
        <dbReference type="Pfam" id="PF01261"/>
    </source>
</evidence>
<dbReference type="PANTHER" id="PTHR43489">
    <property type="entry name" value="ISOMERASE"/>
    <property type="match status" value="1"/>
</dbReference>
<dbReference type="EMBL" id="QVTE01000008">
    <property type="protein sequence ID" value="RFU70913.1"/>
    <property type="molecule type" value="Genomic_DNA"/>
</dbReference>
<feature type="active site" description="Proton donor/acceptor" evidence="3">
    <location>
        <position position="143"/>
    </location>
</feature>
<dbReference type="RefSeq" id="WP_117325141.1">
    <property type="nucleotide sequence ID" value="NZ_QVTE01000008.1"/>
</dbReference>
<dbReference type="Gene3D" id="3.20.20.150">
    <property type="entry name" value="Divalent-metal-dependent TIM barrel enzymes"/>
    <property type="match status" value="1"/>
</dbReference>
<evidence type="ECO:0000256" key="2">
    <source>
        <dbReference type="PIRNR" id="PIRNR006241"/>
    </source>
</evidence>
<gene>
    <name evidence="5" type="ORF">D0469_02890</name>
</gene>
<dbReference type="SUPFAM" id="SSF51658">
    <property type="entry name" value="Xylose isomerase-like"/>
    <property type="match status" value="1"/>
</dbReference>
<dbReference type="PANTHER" id="PTHR43489:SF6">
    <property type="entry name" value="HYDROXYPYRUVATE ISOMERASE-RELATED"/>
    <property type="match status" value="1"/>
</dbReference>
<dbReference type="InterPro" id="IPR036237">
    <property type="entry name" value="Xyl_isomerase-like_sf"/>
</dbReference>
<sequence>MNQFSVNLSTIFTEVPFLKRFENARKSGFSFVECQFPYPYSIGDIQKELKDNQLSLALINLPPGNWEQGERGLAVSPEKITEFKESVDEGIQYATALRVPSIHCMAGILLEGADKKIAKEVFIDNLTYAASKMAKHNLTLLIEPINVFDMPGYFLADLEEANSILAEVNMPNVKLQFDFYHIQRIHGNLLENFKRFYDMVGHVQIADFPGRHQPGTGSIDFKRIFEFFKEIEYKGLIGLEYTPREISGNSFDWLR</sequence>
<dbReference type="FunFam" id="3.20.20.150:FF:000007">
    <property type="entry name" value="Hydroxypyruvate isomerase"/>
    <property type="match status" value="1"/>
</dbReference>
<accession>A0A372LRT8</accession>
<evidence type="ECO:0000313" key="5">
    <source>
        <dbReference type="EMBL" id="RFU70913.1"/>
    </source>
</evidence>
<feature type="domain" description="Xylose isomerase-like TIM barrel" evidence="4">
    <location>
        <begin position="21"/>
        <end position="255"/>
    </location>
</feature>
<protein>
    <submittedName>
        <fullName evidence="5">Hydroxypyruvate isomerase</fullName>
    </submittedName>
</protein>
<reference evidence="5 6" key="1">
    <citation type="submission" date="2018-08" db="EMBL/GenBank/DDBJ databases">
        <title>Bacillus chawlae sp. nov., Bacillus glennii sp. nov., and Bacillus saganii sp. nov. Isolated from the Vehicle Assembly Building at Kennedy Space Center where the Viking Spacecraft were Assembled.</title>
        <authorList>
            <person name="Seuylemezian A."/>
            <person name="Vaishampayan P."/>
        </authorList>
    </citation>
    <scope>NUCLEOTIDE SEQUENCE [LARGE SCALE GENOMIC DNA]</scope>
    <source>
        <strain evidence="5 6">V47-23a</strain>
    </source>
</reference>
<evidence type="ECO:0000313" key="6">
    <source>
        <dbReference type="Proteomes" id="UP000264541"/>
    </source>
</evidence>
<keyword evidence="6" id="KW-1185">Reference proteome</keyword>
<organism evidence="5 6">
    <name type="scientific">Peribacillus saganii</name>
    <dbReference type="NCBI Taxonomy" id="2303992"/>
    <lineage>
        <taxon>Bacteria</taxon>
        <taxon>Bacillati</taxon>
        <taxon>Bacillota</taxon>
        <taxon>Bacilli</taxon>
        <taxon>Bacillales</taxon>
        <taxon>Bacillaceae</taxon>
        <taxon>Peribacillus</taxon>
    </lineage>
</organism>
<dbReference type="PIRSF" id="PIRSF006241">
    <property type="entry name" value="HyI"/>
    <property type="match status" value="1"/>
</dbReference>
<name>A0A372LRT8_9BACI</name>
<comment type="similarity">
    <text evidence="2">Belongs to the hyi family.</text>
</comment>
<dbReference type="OrthoDB" id="9786584at2"/>
<evidence type="ECO:0000256" key="1">
    <source>
        <dbReference type="ARBA" id="ARBA00023235"/>
    </source>
</evidence>